<dbReference type="InterPro" id="IPR025746">
    <property type="entry name" value="PilX_N_dom"/>
</dbReference>
<keyword evidence="1" id="KW-0812">Transmembrane</keyword>
<keyword evidence="1" id="KW-1133">Transmembrane helix</keyword>
<organism evidence="3 4">
    <name type="scientific">Thiothrix unzii</name>
    <dbReference type="NCBI Taxonomy" id="111769"/>
    <lineage>
        <taxon>Bacteria</taxon>
        <taxon>Pseudomonadati</taxon>
        <taxon>Pseudomonadota</taxon>
        <taxon>Gammaproteobacteria</taxon>
        <taxon>Thiotrichales</taxon>
        <taxon>Thiotrichaceae</taxon>
        <taxon>Thiothrix</taxon>
    </lineage>
</organism>
<dbReference type="Proteomes" id="UP000672009">
    <property type="component" value="Chromosome"/>
</dbReference>
<evidence type="ECO:0000256" key="1">
    <source>
        <dbReference type="SAM" id="Phobius"/>
    </source>
</evidence>
<evidence type="ECO:0000313" key="4">
    <source>
        <dbReference type="Proteomes" id="UP000672009"/>
    </source>
</evidence>
<sequence length="173" mass="17918">MKQTRYAKREQGSALLWGLVILLVMTVIGVAASRMAGTDSRIAGNQMMYMLTFQGADSMLRKSASLFEVLRTAESTTALPASADAGVVRLRTLSGADGYSDAASGVTAAGFATMGSAQGCPPLRGVAMTTEMTPDTGGLACRVFITEANAMLTGTGARSRHVEGVVKPVPPTP</sequence>
<name>A0A975F6Z3_9GAMM</name>
<protein>
    <recommendedName>
        <fullName evidence="2">Type 4 fimbrial biogenesis protein PilX N-terminal domain-containing protein</fullName>
    </recommendedName>
</protein>
<dbReference type="AlphaFoldDB" id="A0A975F6Z3"/>
<dbReference type="KEGG" id="tun:J9260_10510"/>
<feature type="transmembrane region" description="Helical" evidence="1">
    <location>
        <begin position="12"/>
        <end position="32"/>
    </location>
</feature>
<keyword evidence="4" id="KW-1185">Reference proteome</keyword>
<dbReference type="Pfam" id="PF14341">
    <property type="entry name" value="PilX_N"/>
    <property type="match status" value="1"/>
</dbReference>
<dbReference type="EMBL" id="CP072793">
    <property type="protein sequence ID" value="QTR52178.1"/>
    <property type="molecule type" value="Genomic_DNA"/>
</dbReference>
<keyword evidence="1" id="KW-0472">Membrane</keyword>
<gene>
    <name evidence="3" type="ORF">J9260_10510</name>
</gene>
<dbReference type="RefSeq" id="WP_210217736.1">
    <property type="nucleotide sequence ID" value="NZ_CP072793.1"/>
</dbReference>
<reference evidence="3" key="1">
    <citation type="submission" date="2021-04" db="EMBL/GenBank/DDBJ databases">
        <title>Genomics, taxonomy and metabolism of representatives of sulfur bacteria of the genus Thiothrix: Thiothrix fructosivorans QT, Thiothrix unzii A1T and three new species, Thiothrix subterranea sp. nov., Thiothrix litoralis sp. nov. and 'Candidatus Thiothrix anitrata' sp. nov.</title>
        <authorList>
            <person name="Ravin N.V."/>
            <person name="Smolyakov D."/>
            <person name="Rudenko T.S."/>
            <person name="Mardanov A.V."/>
            <person name="Beletsky A.V."/>
            <person name="Markov N.D."/>
            <person name="Fomenkov A.I."/>
            <person name="Roberts R.J."/>
            <person name="Karnachuk O.V."/>
            <person name="Novikov A."/>
            <person name="Grabovich M.Y."/>
        </authorList>
    </citation>
    <scope>NUCLEOTIDE SEQUENCE</scope>
    <source>
        <strain evidence="3">A1</strain>
    </source>
</reference>
<accession>A0A975F6Z3</accession>
<evidence type="ECO:0000259" key="2">
    <source>
        <dbReference type="Pfam" id="PF14341"/>
    </source>
</evidence>
<evidence type="ECO:0000313" key="3">
    <source>
        <dbReference type="EMBL" id="QTR52178.1"/>
    </source>
</evidence>
<feature type="domain" description="Type 4 fimbrial biogenesis protein PilX N-terminal" evidence="2">
    <location>
        <begin position="11"/>
        <end position="59"/>
    </location>
</feature>
<proteinExistence type="predicted"/>